<dbReference type="AlphaFoldDB" id="A0A9D1XEJ4"/>
<proteinExistence type="predicted"/>
<reference evidence="1" key="2">
    <citation type="submission" date="2021-04" db="EMBL/GenBank/DDBJ databases">
        <authorList>
            <person name="Gilroy R."/>
        </authorList>
    </citation>
    <scope>NUCLEOTIDE SEQUENCE</scope>
    <source>
        <strain evidence="1">CHK183-1962</strain>
    </source>
</reference>
<dbReference type="Proteomes" id="UP000886890">
    <property type="component" value="Unassembled WGS sequence"/>
</dbReference>
<protein>
    <submittedName>
        <fullName evidence="1">Uncharacterized protein</fullName>
    </submittedName>
</protein>
<organism evidence="1 2">
    <name type="scientific">Candidatus Fusicatenibacter merdavium</name>
    <dbReference type="NCBI Taxonomy" id="2838600"/>
    <lineage>
        <taxon>Bacteria</taxon>
        <taxon>Bacillati</taxon>
        <taxon>Bacillota</taxon>
        <taxon>Clostridia</taxon>
        <taxon>Lachnospirales</taxon>
        <taxon>Lachnospiraceae</taxon>
        <taxon>Fusicatenibacter</taxon>
    </lineage>
</organism>
<sequence>MTDHLCKVCGKNLMSDEIALHRKLFGRASTEFMCLDCQAAYLRVDRSRLEKTIERYHKSGTCVLFAKW</sequence>
<evidence type="ECO:0000313" key="2">
    <source>
        <dbReference type="Proteomes" id="UP000886890"/>
    </source>
</evidence>
<comment type="caution">
    <text evidence="1">The sequence shown here is derived from an EMBL/GenBank/DDBJ whole genome shotgun (WGS) entry which is preliminary data.</text>
</comment>
<accession>A0A9D1XEJ4</accession>
<dbReference type="EMBL" id="DXEK01000174">
    <property type="protein sequence ID" value="HIX78039.1"/>
    <property type="molecule type" value="Genomic_DNA"/>
</dbReference>
<gene>
    <name evidence="1" type="ORF">H9734_10675</name>
</gene>
<reference evidence="1" key="1">
    <citation type="journal article" date="2021" name="PeerJ">
        <title>Extensive microbial diversity within the chicken gut microbiome revealed by metagenomics and culture.</title>
        <authorList>
            <person name="Gilroy R."/>
            <person name="Ravi A."/>
            <person name="Getino M."/>
            <person name="Pursley I."/>
            <person name="Horton D.L."/>
            <person name="Alikhan N.F."/>
            <person name="Baker D."/>
            <person name="Gharbi K."/>
            <person name="Hall N."/>
            <person name="Watson M."/>
            <person name="Adriaenssens E.M."/>
            <person name="Foster-Nyarko E."/>
            <person name="Jarju S."/>
            <person name="Secka A."/>
            <person name="Antonio M."/>
            <person name="Oren A."/>
            <person name="Chaudhuri R.R."/>
            <person name="La Ragione R."/>
            <person name="Hildebrand F."/>
            <person name="Pallen M.J."/>
        </authorList>
    </citation>
    <scope>NUCLEOTIDE SEQUENCE</scope>
    <source>
        <strain evidence="1">CHK183-1962</strain>
    </source>
</reference>
<name>A0A9D1XEJ4_9FIRM</name>
<evidence type="ECO:0000313" key="1">
    <source>
        <dbReference type="EMBL" id="HIX78039.1"/>
    </source>
</evidence>